<comment type="caution">
    <text evidence="3">The sequence shown here is derived from an EMBL/GenBank/DDBJ whole genome shotgun (WGS) entry which is preliminary data.</text>
</comment>
<organism evidence="3 4">
    <name type="scientific">Candidatus Uhrbacteria bacterium RIFCSPLOWO2_02_FULL_49_11</name>
    <dbReference type="NCBI Taxonomy" id="1802409"/>
    <lineage>
        <taxon>Bacteria</taxon>
        <taxon>Candidatus Uhriibacteriota</taxon>
    </lineage>
</organism>
<keyword evidence="3" id="KW-0255">Endonuclease</keyword>
<protein>
    <submittedName>
        <fullName evidence="3">Endonuclease</fullName>
    </submittedName>
</protein>
<sequence length="88" mass="10420">MCSNKSGSTIYIGITNDLLRRTWEHKYKTVDGFTARYNVNKLVYYETFHETVDAIAREKELKGWLRKKKMALVKFSNPHFEDLSTAWK</sequence>
<evidence type="ECO:0000313" key="4">
    <source>
        <dbReference type="Proteomes" id="UP000178264"/>
    </source>
</evidence>
<accession>A0A1F7VEC1</accession>
<proteinExistence type="inferred from homology"/>
<dbReference type="PANTHER" id="PTHR34477">
    <property type="entry name" value="UPF0213 PROTEIN YHBQ"/>
    <property type="match status" value="1"/>
</dbReference>
<dbReference type="EMBL" id="MGER01000008">
    <property type="protein sequence ID" value="OGL88856.1"/>
    <property type="molecule type" value="Genomic_DNA"/>
</dbReference>
<reference evidence="3 4" key="1">
    <citation type="journal article" date="2016" name="Nat. Commun.">
        <title>Thousands of microbial genomes shed light on interconnected biogeochemical processes in an aquifer system.</title>
        <authorList>
            <person name="Anantharaman K."/>
            <person name="Brown C.T."/>
            <person name="Hug L.A."/>
            <person name="Sharon I."/>
            <person name="Castelle C.J."/>
            <person name="Probst A.J."/>
            <person name="Thomas B.C."/>
            <person name="Singh A."/>
            <person name="Wilkins M.J."/>
            <person name="Karaoz U."/>
            <person name="Brodie E.L."/>
            <person name="Williams K.H."/>
            <person name="Hubbard S.S."/>
            <person name="Banfield J.F."/>
        </authorList>
    </citation>
    <scope>NUCLEOTIDE SEQUENCE [LARGE SCALE GENOMIC DNA]</scope>
</reference>
<dbReference type="PANTHER" id="PTHR34477:SF5">
    <property type="entry name" value="BSL5627 PROTEIN"/>
    <property type="match status" value="1"/>
</dbReference>
<comment type="similarity">
    <text evidence="1">Belongs to the UPF0213 family.</text>
</comment>
<keyword evidence="3" id="KW-0378">Hydrolase</keyword>
<dbReference type="PROSITE" id="PS50164">
    <property type="entry name" value="GIY_YIG"/>
    <property type="match status" value="1"/>
</dbReference>
<evidence type="ECO:0000259" key="2">
    <source>
        <dbReference type="PROSITE" id="PS50164"/>
    </source>
</evidence>
<evidence type="ECO:0000313" key="3">
    <source>
        <dbReference type="EMBL" id="OGL88856.1"/>
    </source>
</evidence>
<dbReference type="Pfam" id="PF01541">
    <property type="entry name" value="GIY-YIG"/>
    <property type="match status" value="1"/>
</dbReference>
<dbReference type="Gene3D" id="3.40.1440.10">
    <property type="entry name" value="GIY-YIG endonuclease"/>
    <property type="match status" value="1"/>
</dbReference>
<evidence type="ECO:0000256" key="1">
    <source>
        <dbReference type="ARBA" id="ARBA00007435"/>
    </source>
</evidence>
<feature type="domain" description="GIY-YIG" evidence="2">
    <location>
        <begin position="1"/>
        <end position="71"/>
    </location>
</feature>
<dbReference type="GO" id="GO:0004519">
    <property type="term" value="F:endonuclease activity"/>
    <property type="evidence" value="ECO:0007669"/>
    <property type="project" value="UniProtKB-KW"/>
</dbReference>
<dbReference type="InterPro" id="IPR050190">
    <property type="entry name" value="UPF0213_domain"/>
</dbReference>
<dbReference type="AlphaFoldDB" id="A0A1F7VEC1"/>
<keyword evidence="3" id="KW-0540">Nuclease</keyword>
<dbReference type="SUPFAM" id="SSF82771">
    <property type="entry name" value="GIY-YIG endonuclease"/>
    <property type="match status" value="1"/>
</dbReference>
<name>A0A1F7VEC1_9BACT</name>
<dbReference type="Proteomes" id="UP000178264">
    <property type="component" value="Unassembled WGS sequence"/>
</dbReference>
<dbReference type="InterPro" id="IPR035901">
    <property type="entry name" value="GIY-YIG_endonuc_sf"/>
</dbReference>
<dbReference type="InterPro" id="IPR000305">
    <property type="entry name" value="GIY-YIG_endonuc"/>
</dbReference>
<dbReference type="CDD" id="cd10448">
    <property type="entry name" value="GIY-YIG_unchar_3"/>
    <property type="match status" value="1"/>
</dbReference>
<gene>
    <name evidence="3" type="ORF">A3I42_04540</name>
</gene>